<comment type="caution">
    <text evidence="2">The sequence shown here is derived from an EMBL/GenBank/DDBJ whole genome shotgun (WGS) entry which is preliminary data.</text>
</comment>
<dbReference type="EMBL" id="QGNW01000174">
    <property type="protein sequence ID" value="RVW88361.1"/>
    <property type="molecule type" value="Genomic_DNA"/>
</dbReference>
<dbReference type="Proteomes" id="UP000288805">
    <property type="component" value="Unassembled WGS sequence"/>
</dbReference>
<sequence>MRSEAWVRVLGLPVSLWERDILKRIGDACGGFIDIDYKTEMLEDLQPTMRMVREEKGKSILVSEGEDGGEGYARAGGRVRGLVEGSSLEVRLQSDDGTRGQSSGSGLNVGPDSGLVLGGPHESCGLAMQWALGPYDASGSFQPTALPCESGLTHIGLPPDVGRASKKLIGGARLGTRGPDSPLPCSFLMVTNGLWRPSAKEQRLVENSLRYGIASNFYGPLVCVSPSPPSSFSGRTPLEEYYDRSRVALDASQREVMDRRMIERTPAAMKSMDCWEMMEDNNGMMGASGQDLYLVGEMDPEIRDWREARWEESELARFSQFLGFSTAGLGKDILDFMVKIRKRREKVHSKSLLENSKFERELKRLECSINYDRGRKQKGIVQGRGGQSPAVL</sequence>
<accession>A0A438HV64</accession>
<proteinExistence type="predicted"/>
<reference evidence="2 3" key="1">
    <citation type="journal article" date="2018" name="PLoS Genet.">
        <title>Population sequencing reveals clonal diversity and ancestral inbreeding in the grapevine cultivar Chardonnay.</title>
        <authorList>
            <person name="Roach M.J."/>
            <person name="Johnson D.L."/>
            <person name="Bohlmann J."/>
            <person name="van Vuuren H.J."/>
            <person name="Jones S.J."/>
            <person name="Pretorius I.S."/>
            <person name="Schmidt S.A."/>
            <person name="Borneman A.R."/>
        </authorList>
    </citation>
    <scope>NUCLEOTIDE SEQUENCE [LARGE SCALE GENOMIC DNA]</scope>
    <source>
        <strain evidence="3">cv. Chardonnay</strain>
        <tissue evidence="2">Leaf</tissue>
    </source>
</reference>
<evidence type="ECO:0000313" key="2">
    <source>
        <dbReference type="EMBL" id="RVW88361.1"/>
    </source>
</evidence>
<feature type="region of interest" description="Disordered" evidence="1">
    <location>
        <begin position="91"/>
        <end position="110"/>
    </location>
</feature>
<protein>
    <submittedName>
        <fullName evidence="2">Uncharacterized protein</fullName>
    </submittedName>
</protein>
<name>A0A438HV64_VITVI</name>
<evidence type="ECO:0000256" key="1">
    <source>
        <dbReference type="SAM" id="MobiDB-lite"/>
    </source>
</evidence>
<evidence type="ECO:0000313" key="3">
    <source>
        <dbReference type="Proteomes" id="UP000288805"/>
    </source>
</evidence>
<organism evidence="2 3">
    <name type="scientific">Vitis vinifera</name>
    <name type="common">Grape</name>
    <dbReference type="NCBI Taxonomy" id="29760"/>
    <lineage>
        <taxon>Eukaryota</taxon>
        <taxon>Viridiplantae</taxon>
        <taxon>Streptophyta</taxon>
        <taxon>Embryophyta</taxon>
        <taxon>Tracheophyta</taxon>
        <taxon>Spermatophyta</taxon>
        <taxon>Magnoliopsida</taxon>
        <taxon>eudicotyledons</taxon>
        <taxon>Gunneridae</taxon>
        <taxon>Pentapetalae</taxon>
        <taxon>rosids</taxon>
        <taxon>Vitales</taxon>
        <taxon>Vitaceae</taxon>
        <taxon>Viteae</taxon>
        <taxon>Vitis</taxon>
    </lineage>
</organism>
<gene>
    <name evidence="2" type="ORF">CK203_040920</name>
</gene>
<dbReference type="AlphaFoldDB" id="A0A438HV64"/>